<proteinExistence type="predicted"/>
<dbReference type="AlphaFoldDB" id="A0AAE0PWS2"/>
<evidence type="ECO:0000313" key="2">
    <source>
        <dbReference type="Proteomes" id="UP001274896"/>
    </source>
</evidence>
<dbReference type="PANTHER" id="PTHR46238:SF8">
    <property type="entry name" value="ENDONUCLEASE_EXONUCLEASE_PHOSPHATASE DOMAIN-CONTAINING PROTEIN"/>
    <property type="match status" value="1"/>
</dbReference>
<comment type="caution">
    <text evidence="1">The sequence shown here is derived from an EMBL/GenBank/DDBJ whole genome shotgun (WGS) entry which is preliminary data.</text>
</comment>
<dbReference type="PANTHER" id="PTHR46238">
    <property type="entry name" value="REVERSE TRANSCRIPTASE DOMAIN-CONTAINING PROTEIN"/>
    <property type="match status" value="1"/>
</dbReference>
<sequence length="427" mass="47544">MKVSRSKTEYMCVNEKEGSGTVRLQGEEVKKVQEFKYLGSTVQSNGESGKEVKKRVQAGWNGWRKVSGVLCDRKISARIKGKVYRTVVRPAMLYGLETVSLRKRQESELEVAELKMLRLSLGVTRLDRIRNEYIRGTAHVGRLGDKVREARLRWFGHVQRREIMDPAGHRSMQTFLDSLSQILVSHEQRLQDLTTATNKLISRISQLPATVSPITPVPPMPPSSAPTPTPLHEPHLPHPERFAGEPGFLHSLQIPAILISLLPSKAKLWPILEWERQSAIYSSDSEFLDVELACQLHIETFDHPGLAALLGCPVSPKTHHAWFSMALQTQPSTSTGPMAKFWTGEPTAKPTASPVYPQQPSSVADKASSDIVSVPSVYNDLGVGKVKASSLPLHRSYDCAIYLLPGTTPPWGHLYHLTGQEREVMTT</sequence>
<protein>
    <submittedName>
        <fullName evidence="1">Uncharacterized protein</fullName>
    </submittedName>
</protein>
<organism evidence="1 2">
    <name type="scientific">Hemibagrus guttatus</name>
    <dbReference type="NCBI Taxonomy" id="175788"/>
    <lineage>
        <taxon>Eukaryota</taxon>
        <taxon>Metazoa</taxon>
        <taxon>Chordata</taxon>
        <taxon>Craniata</taxon>
        <taxon>Vertebrata</taxon>
        <taxon>Euteleostomi</taxon>
        <taxon>Actinopterygii</taxon>
        <taxon>Neopterygii</taxon>
        <taxon>Teleostei</taxon>
        <taxon>Ostariophysi</taxon>
        <taxon>Siluriformes</taxon>
        <taxon>Bagridae</taxon>
        <taxon>Hemibagrus</taxon>
    </lineage>
</organism>
<gene>
    <name evidence="1" type="ORF">QTP70_006456</name>
</gene>
<accession>A0AAE0PWS2</accession>
<keyword evidence="2" id="KW-1185">Reference proteome</keyword>
<dbReference type="EMBL" id="JAUCMX010000026">
    <property type="protein sequence ID" value="KAK3509593.1"/>
    <property type="molecule type" value="Genomic_DNA"/>
</dbReference>
<dbReference type="Proteomes" id="UP001274896">
    <property type="component" value="Unassembled WGS sequence"/>
</dbReference>
<reference evidence="1" key="1">
    <citation type="submission" date="2023-06" db="EMBL/GenBank/DDBJ databases">
        <title>Male Hemibagrus guttatus genome.</title>
        <authorList>
            <person name="Bian C."/>
        </authorList>
    </citation>
    <scope>NUCLEOTIDE SEQUENCE</scope>
    <source>
        <strain evidence="1">Male_cb2023</strain>
        <tissue evidence="1">Muscle</tissue>
    </source>
</reference>
<evidence type="ECO:0000313" key="1">
    <source>
        <dbReference type="EMBL" id="KAK3509593.1"/>
    </source>
</evidence>
<name>A0AAE0PWS2_9TELE</name>